<comment type="caution">
    <text evidence="1">The sequence shown here is derived from an EMBL/GenBank/DDBJ whole genome shotgun (WGS) entry which is preliminary data.</text>
</comment>
<evidence type="ECO:0000313" key="2">
    <source>
        <dbReference type="Proteomes" id="UP001056120"/>
    </source>
</evidence>
<evidence type="ECO:0000313" key="1">
    <source>
        <dbReference type="EMBL" id="KAI3823619.1"/>
    </source>
</evidence>
<reference evidence="1 2" key="2">
    <citation type="journal article" date="2022" name="Mol. Ecol. Resour.">
        <title>The genomes of chicory, endive, great burdock and yacon provide insights into Asteraceae paleo-polyploidization history and plant inulin production.</title>
        <authorList>
            <person name="Fan W."/>
            <person name="Wang S."/>
            <person name="Wang H."/>
            <person name="Wang A."/>
            <person name="Jiang F."/>
            <person name="Liu H."/>
            <person name="Zhao H."/>
            <person name="Xu D."/>
            <person name="Zhang Y."/>
        </authorList>
    </citation>
    <scope>NUCLEOTIDE SEQUENCE [LARGE SCALE GENOMIC DNA]</scope>
    <source>
        <strain evidence="2">cv. Yunnan</strain>
        <tissue evidence="1">Leaves</tissue>
    </source>
</reference>
<reference evidence="2" key="1">
    <citation type="journal article" date="2022" name="Mol. Ecol. Resour.">
        <title>The genomes of chicory, endive, great burdock and yacon provide insights into Asteraceae palaeo-polyploidization history and plant inulin production.</title>
        <authorList>
            <person name="Fan W."/>
            <person name="Wang S."/>
            <person name="Wang H."/>
            <person name="Wang A."/>
            <person name="Jiang F."/>
            <person name="Liu H."/>
            <person name="Zhao H."/>
            <person name="Xu D."/>
            <person name="Zhang Y."/>
        </authorList>
    </citation>
    <scope>NUCLEOTIDE SEQUENCE [LARGE SCALE GENOMIC DNA]</scope>
    <source>
        <strain evidence="2">cv. Yunnan</strain>
    </source>
</reference>
<proteinExistence type="predicted"/>
<dbReference type="Proteomes" id="UP001056120">
    <property type="component" value="Linkage Group LG02"/>
</dbReference>
<organism evidence="1 2">
    <name type="scientific">Smallanthus sonchifolius</name>
    <dbReference type="NCBI Taxonomy" id="185202"/>
    <lineage>
        <taxon>Eukaryota</taxon>
        <taxon>Viridiplantae</taxon>
        <taxon>Streptophyta</taxon>
        <taxon>Embryophyta</taxon>
        <taxon>Tracheophyta</taxon>
        <taxon>Spermatophyta</taxon>
        <taxon>Magnoliopsida</taxon>
        <taxon>eudicotyledons</taxon>
        <taxon>Gunneridae</taxon>
        <taxon>Pentapetalae</taxon>
        <taxon>asterids</taxon>
        <taxon>campanulids</taxon>
        <taxon>Asterales</taxon>
        <taxon>Asteraceae</taxon>
        <taxon>Asteroideae</taxon>
        <taxon>Heliantheae alliance</taxon>
        <taxon>Millerieae</taxon>
        <taxon>Smallanthus</taxon>
    </lineage>
</organism>
<gene>
    <name evidence="1" type="ORF">L1987_05059</name>
</gene>
<accession>A0ACB9JUA3</accession>
<protein>
    <submittedName>
        <fullName evidence="1">Uncharacterized protein</fullName>
    </submittedName>
</protein>
<keyword evidence="2" id="KW-1185">Reference proteome</keyword>
<name>A0ACB9JUA3_9ASTR</name>
<sequence length="1172" mass="131964">MCTGGSTSTISSRKRRGGAIVSCKNCGGRPAILSTVFTSLINSDFTWTNVSKGCRSSSRRPRRSNSNTVNLSFEELLTKDTTDLEMPVSESEKLGVFVLGCHFSEKAIKKRRFLFRASSPPRNTANPPLEGAERHETSPKLNSNASLKPAICERSSKDHKLDKKEVVKDDDFCVISMLAAAACSNSLGADRCEGSRIVSSVTKTPEVPKAVEFNENNVKKEPDSHTSTTPFKGDESTLNNSSSHVPLELAFSKTNQEPSIQKSPARDAKFSWDLNTVMDAWEEPFVSEHDKATYVKEKKNDYTKANSESPSKSINNQTLRVEFNSLAHENKELKVEKCKPLAHEFDSAKHVVVVKTESFHDKHTDRANDVIPVTRTLSLENPTHGIFSKCVNLRGQGSGGLGSTQAVDTKLSIDCPIPPGFDHCLNLHASKENVGPTTQTVMTKHDISLKAATCVENGPYQSGAISCKVEDEAVMKMELTSNMVSMEDLVNKEETDKVGSKVVMEDQPAAISSMHVAVHSVADTGFGYNSQSDNKAGTGIAKPDENTVGYDSQYEDGELREWTINAWKGYELLEGENEYDMNRENGDIVDAHETKSQNGQDGSSGTIKLTELEPGKLHNSDDIVSGSEPNELTRGQTKSETQDNVEPHASQSDEWKMNVSGWDLLPESRRINSNSFNKTRYFTGRNFSYREEQKDRFETEDVEMKAEGSRFYRKESLTRIGGPSARDVFLSRGRFQMQGCSSKEGDGLTSRPERESGALRSFGRGRYSPHNRSLERDRDLRRLPSPSYQRDASFHRFILEDSRTMDNMKNEGGMDPCDVGRRNISSYANRRPFRSRSPMDREINEFRARLGLRPTGDTGHDRFVDLSRGRGRGRSMRYGTRLDGEGPRGRYHGPVSDECDEFMPEYSHPFPRQRRCFSPIERRGNNSYQHHQSDSRSPSRPRTRSPNGNSGFRRRSRSPGFRPDARIRRPRSPGYRDHPSEYNLGPRNNNSSPLSSRWVNYKERAVFNRSPPPRRPDGPHGERFSFYDSSRKPYRTRHPGNDLNEGAIGRAMYVSNDGDRPDNGYRRGGLVRRYNMDGPAKRFQYDDEDGCSRGFDARDRHSLEVHARSDLKPATDGTDCRFRDFPRRQREDSGEFKRRSREGKDREEVKDQSTTTTNHDLMMANEGVKEGD</sequence>
<dbReference type="EMBL" id="CM042019">
    <property type="protein sequence ID" value="KAI3823619.1"/>
    <property type="molecule type" value="Genomic_DNA"/>
</dbReference>